<proteinExistence type="predicted"/>
<feature type="transmembrane region" description="Helical" evidence="1">
    <location>
        <begin position="47"/>
        <end position="64"/>
    </location>
</feature>
<keyword evidence="1" id="KW-0472">Membrane</keyword>
<dbReference type="InterPro" id="IPR026369">
    <property type="entry name" value="CxxC_20_CxxC"/>
</dbReference>
<evidence type="ECO:0008006" key="4">
    <source>
        <dbReference type="Google" id="ProtNLM"/>
    </source>
</evidence>
<feature type="transmembrane region" description="Helical" evidence="1">
    <location>
        <begin position="70"/>
        <end position="88"/>
    </location>
</feature>
<organism evidence="2 3">
    <name type="scientific">Planococcus lenghuensis</name>
    <dbReference type="NCBI Taxonomy" id="2213202"/>
    <lineage>
        <taxon>Bacteria</taxon>
        <taxon>Bacillati</taxon>
        <taxon>Bacillota</taxon>
        <taxon>Bacilli</taxon>
        <taxon>Bacillales</taxon>
        <taxon>Caryophanaceae</taxon>
        <taxon>Planococcus</taxon>
    </lineage>
</organism>
<accession>A0A1Q2KY20</accession>
<evidence type="ECO:0000256" key="1">
    <source>
        <dbReference type="SAM" id="Phobius"/>
    </source>
</evidence>
<keyword evidence="3" id="KW-1185">Reference proteome</keyword>
<keyword evidence="1" id="KW-1133">Transmembrane helix</keyword>
<dbReference type="NCBIfam" id="TIGR04104">
    <property type="entry name" value="cxxc_20_cxxc"/>
    <property type="match status" value="1"/>
</dbReference>
<dbReference type="RefSeq" id="WP_077588992.1">
    <property type="nucleotide sequence ID" value="NZ_CP019640.1"/>
</dbReference>
<dbReference type="KEGG" id="pmar:B0X71_08385"/>
<keyword evidence="1" id="KW-0812">Transmembrane</keyword>
<reference evidence="2 3" key="1">
    <citation type="submission" date="2017-02" db="EMBL/GenBank/DDBJ databases">
        <title>The complete genomic sequence of a novel cold adapted crude oil-degrading bacterium Planococcus qaidamina Y42.</title>
        <authorList>
            <person name="Yang R."/>
        </authorList>
    </citation>
    <scope>NUCLEOTIDE SEQUENCE [LARGE SCALE GENOMIC DNA]</scope>
    <source>
        <strain evidence="2 3">Y42</strain>
    </source>
</reference>
<evidence type="ECO:0000313" key="3">
    <source>
        <dbReference type="Proteomes" id="UP000188184"/>
    </source>
</evidence>
<dbReference type="EMBL" id="CP019640">
    <property type="protein sequence ID" value="AQQ53110.1"/>
    <property type="molecule type" value="Genomic_DNA"/>
</dbReference>
<evidence type="ECO:0000313" key="2">
    <source>
        <dbReference type="EMBL" id="AQQ53110.1"/>
    </source>
</evidence>
<gene>
    <name evidence="2" type="ORF">B0X71_08385</name>
</gene>
<protein>
    <recommendedName>
        <fullName evidence="4">CXXC-20-CXXC protein</fullName>
    </recommendedName>
</protein>
<sequence length="102" mass="11266">MPHCANCGQQWSWETTVKQSFKIGGAGMTCPNCGAKQYPTTKSRQRGATVAFLPAMGVILSNVAFGLTVWQFLFVAVGMFLLFGIVIYPRTLTLTNEDEPMW</sequence>
<dbReference type="OrthoDB" id="2418141at2"/>
<name>A0A1Q2KY20_9BACL</name>
<dbReference type="AlphaFoldDB" id="A0A1Q2KY20"/>
<dbReference type="Proteomes" id="UP000188184">
    <property type="component" value="Chromosome"/>
</dbReference>